<organism evidence="1 2">
    <name type="scientific">Streptomyces fildesensis</name>
    <dbReference type="NCBI Taxonomy" id="375757"/>
    <lineage>
        <taxon>Bacteria</taxon>
        <taxon>Bacillati</taxon>
        <taxon>Actinomycetota</taxon>
        <taxon>Actinomycetes</taxon>
        <taxon>Kitasatosporales</taxon>
        <taxon>Streptomycetaceae</taxon>
        <taxon>Streptomyces</taxon>
    </lineage>
</organism>
<dbReference type="InterPro" id="IPR025444">
    <property type="entry name" value="Monooxy_af470"/>
</dbReference>
<gene>
    <name evidence="1" type="ORF">ACIGXA_00670</name>
</gene>
<protein>
    <submittedName>
        <fullName evidence="1">DUF4188 domain-containing protein</fullName>
    </submittedName>
</protein>
<sequence>MSAELIEGRTTAAAEGEVIVFLIGMRINNFWALRSWWPVMRAMPRMLKELSREKERGLLGFRVHLGMPRVFEVTQYWESRERLLAYASAQDGEHRPAWAAFNQRVRAGKNKVGFFHETYAVPAGGYESVYVNMPAFGLGEATEVVPVGRRGETAKDRLAYRAS</sequence>
<dbReference type="Pfam" id="PF13826">
    <property type="entry name" value="Monooxy_af470-like"/>
    <property type="match status" value="1"/>
</dbReference>
<evidence type="ECO:0000313" key="2">
    <source>
        <dbReference type="Proteomes" id="UP001614394"/>
    </source>
</evidence>
<accession>A0ABW8BZH9</accession>
<name>A0ABW8BZH9_9ACTN</name>
<dbReference type="Proteomes" id="UP001614394">
    <property type="component" value="Unassembled WGS sequence"/>
</dbReference>
<keyword evidence="2" id="KW-1185">Reference proteome</keyword>
<dbReference type="EMBL" id="JBITYG010000001">
    <property type="protein sequence ID" value="MFI9099012.1"/>
    <property type="molecule type" value="Genomic_DNA"/>
</dbReference>
<comment type="caution">
    <text evidence="1">The sequence shown here is derived from an EMBL/GenBank/DDBJ whole genome shotgun (WGS) entry which is preliminary data.</text>
</comment>
<evidence type="ECO:0000313" key="1">
    <source>
        <dbReference type="EMBL" id="MFI9099012.1"/>
    </source>
</evidence>
<reference evidence="1 2" key="1">
    <citation type="submission" date="2024-10" db="EMBL/GenBank/DDBJ databases">
        <title>The Natural Products Discovery Center: Release of the First 8490 Sequenced Strains for Exploring Actinobacteria Biosynthetic Diversity.</title>
        <authorList>
            <person name="Kalkreuter E."/>
            <person name="Kautsar S.A."/>
            <person name="Yang D."/>
            <person name="Bader C.D."/>
            <person name="Teijaro C.N."/>
            <person name="Fluegel L."/>
            <person name="Davis C.M."/>
            <person name="Simpson J.R."/>
            <person name="Lauterbach L."/>
            <person name="Steele A.D."/>
            <person name="Gui C."/>
            <person name="Meng S."/>
            <person name="Li G."/>
            <person name="Viehrig K."/>
            <person name="Ye F."/>
            <person name="Su P."/>
            <person name="Kiefer A.F."/>
            <person name="Nichols A."/>
            <person name="Cepeda A.J."/>
            <person name="Yan W."/>
            <person name="Fan B."/>
            <person name="Jiang Y."/>
            <person name="Adhikari A."/>
            <person name="Zheng C.-J."/>
            <person name="Schuster L."/>
            <person name="Cowan T.M."/>
            <person name="Smanski M.J."/>
            <person name="Chevrette M.G."/>
            <person name="De Carvalho L.P.S."/>
            <person name="Shen B."/>
        </authorList>
    </citation>
    <scope>NUCLEOTIDE SEQUENCE [LARGE SCALE GENOMIC DNA]</scope>
    <source>
        <strain evidence="1 2">NPDC053399</strain>
    </source>
</reference>
<dbReference type="RefSeq" id="WP_399643189.1">
    <property type="nucleotide sequence ID" value="NZ_JBITYG010000001.1"/>
</dbReference>
<proteinExistence type="predicted"/>